<comment type="caution">
    <text evidence="2">The sequence shown here is derived from an EMBL/GenBank/DDBJ whole genome shotgun (WGS) entry which is preliminary data.</text>
</comment>
<keyword evidence="3" id="KW-1185">Reference proteome</keyword>
<dbReference type="Proteomes" id="UP000499080">
    <property type="component" value="Unassembled WGS sequence"/>
</dbReference>
<gene>
    <name evidence="2" type="ORF">AVEN_240205_1</name>
</gene>
<protein>
    <submittedName>
        <fullName evidence="2">Uncharacterized protein</fullName>
    </submittedName>
</protein>
<evidence type="ECO:0000313" key="3">
    <source>
        <dbReference type="Proteomes" id="UP000499080"/>
    </source>
</evidence>
<name>A0A4Y2R3U7_ARAVE</name>
<accession>A0A4Y2R3U7</accession>
<feature type="region of interest" description="Disordered" evidence="1">
    <location>
        <begin position="12"/>
        <end position="35"/>
    </location>
</feature>
<reference evidence="2 3" key="1">
    <citation type="journal article" date="2019" name="Sci. Rep.">
        <title>Orb-weaving spider Araneus ventricosus genome elucidates the spidroin gene catalogue.</title>
        <authorList>
            <person name="Kono N."/>
            <person name="Nakamura H."/>
            <person name="Ohtoshi R."/>
            <person name="Moran D.A.P."/>
            <person name="Shinohara A."/>
            <person name="Yoshida Y."/>
            <person name="Fujiwara M."/>
            <person name="Mori M."/>
            <person name="Tomita M."/>
            <person name="Arakawa K."/>
        </authorList>
    </citation>
    <scope>NUCLEOTIDE SEQUENCE [LARGE SCALE GENOMIC DNA]</scope>
</reference>
<dbReference type="EMBL" id="BGPR01015621">
    <property type="protein sequence ID" value="GBN69975.1"/>
    <property type="molecule type" value="Genomic_DNA"/>
</dbReference>
<proteinExistence type="predicted"/>
<evidence type="ECO:0000256" key="1">
    <source>
        <dbReference type="SAM" id="MobiDB-lite"/>
    </source>
</evidence>
<evidence type="ECO:0000313" key="2">
    <source>
        <dbReference type="EMBL" id="GBN69975.1"/>
    </source>
</evidence>
<organism evidence="2 3">
    <name type="scientific">Araneus ventricosus</name>
    <name type="common">Orbweaver spider</name>
    <name type="synonym">Epeira ventricosa</name>
    <dbReference type="NCBI Taxonomy" id="182803"/>
    <lineage>
        <taxon>Eukaryota</taxon>
        <taxon>Metazoa</taxon>
        <taxon>Ecdysozoa</taxon>
        <taxon>Arthropoda</taxon>
        <taxon>Chelicerata</taxon>
        <taxon>Arachnida</taxon>
        <taxon>Araneae</taxon>
        <taxon>Araneomorphae</taxon>
        <taxon>Entelegynae</taxon>
        <taxon>Araneoidea</taxon>
        <taxon>Araneidae</taxon>
        <taxon>Araneus</taxon>
    </lineage>
</organism>
<dbReference type="AlphaFoldDB" id="A0A4Y2R3U7"/>
<sequence>MVLQIPIPVSRKVNRDGGRSGFTGSSNRAAAPQNVSKEKQTTVLYIRQCFQLLNGGIGGCQEGFTTGEEYQTEQALSTARPSFTHWKTQSSLLMMPAALGNKLGCGFSSRQINPNSSMGPAFMRDTLNVISLLLVHRMDDILPPGIMLSINFGGANEGLCRFCRTWVSFS</sequence>